<comment type="caution">
    <text evidence="2">The sequence shown here is derived from an EMBL/GenBank/DDBJ whole genome shotgun (WGS) entry which is preliminary data.</text>
</comment>
<dbReference type="EMBL" id="LQYS01000124">
    <property type="protein sequence ID" value="KYD06617.1"/>
    <property type="molecule type" value="Genomic_DNA"/>
</dbReference>
<protein>
    <submittedName>
        <fullName evidence="2">Uncharacterized protein</fullName>
    </submittedName>
</protein>
<feature type="transmembrane region" description="Helical" evidence="1">
    <location>
        <begin position="79"/>
        <end position="104"/>
    </location>
</feature>
<dbReference type="AlphaFoldDB" id="A0A150L2P2"/>
<feature type="transmembrane region" description="Helical" evidence="1">
    <location>
        <begin position="116"/>
        <end position="135"/>
    </location>
</feature>
<evidence type="ECO:0000256" key="1">
    <source>
        <dbReference type="SAM" id="Phobius"/>
    </source>
</evidence>
<organism evidence="2 3">
    <name type="scientific">Saccharococcus caldoxylosilyticus</name>
    <dbReference type="NCBI Taxonomy" id="81408"/>
    <lineage>
        <taxon>Bacteria</taxon>
        <taxon>Bacillati</taxon>
        <taxon>Bacillota</taxon>
        <taxon>Bacilli</taxon>
        <taxon>Bacillales</taxon>
        <taxon>Anoxybacillaceae</taxon>
        <taxon>Saccharococcus</taxon>
    </lineage>
</organism>
<dbReference type="Proteomes" id="UP000075455">
    <property type="component" value="Unassembled WGS sequence"/>
</dbReference>
<evidence type="ECO:0000313" key="2">
    <source>
        <dbReference type="EMBL" id="KYD06617.1"/>
    </source>
</evidence>
<keyword evidence="1" id="KW-1133">Transmembrane helix</keyword>
<name>A0A150L2P2_9BACL</name>
<dbReference type="PATRIC" id="fig|81408.3.peg.1964"/>
<keyword evidence="1" id="KW-0812">Transmembrane</keyword>
<reference evidence="2 3" key="1">
    <citation type="submission" date="2016-01" db="EMBL/GenBank/DDBJ databases">
        <title>Draft Genome Sequences of Seven Thermophilic Sporeformers Isolated from Foods.</title>
        <authorList>
            <person name="Berendsen E.M."/>
            <person name="Wells-Bennik M.H."/>
            <person name="Krawcyk A.O."/>
            <person name="De Jong A."/>
            <person name="Holsappel S."/>
            <person name="Eijlander R.T."/>
            <person name="Kuipers O.P."/>
        </authorList>
    </citation>
    <scope>NUCLEOTIDE SEQUENCE [LARGE SCALE GENOMIC DNA]</scope>
    <source>
        <strain evidence="2 3">B4119</strain>
    </source>
</reference>
<accession>A0A150L2P2</accession>
<gene>
    <name evidence="2" type="ORF">B4119_1955</name>
</gene>
<dbReference type="STRING" id="81408.B4119_1955"/>
<keyword evidence="1" id="KW-0472">Membrane</keyword>
<proteinExistence type="predicted"/>
<sequence>MVPYRCGMVVSHGRTNELPSSVVPRNAAWVAMIQKVIINKKVGVIVLDKKKVGNILGVTSLLPVIISIIIFYVERGPNADVYFVITIYGILSIIGILFAVFSWLMTKRFFLPIISLIGNGAVLAIAFLLLLAMGISEP</sequence>
<evidence type="ECO:0000313" key="3">
    <source>
        <dbReference type="Proteomes" id="UP000075455"/>
    </source>
</evidence>
<feature type="transmembrane region" description="Helical" evidence="1">
    <location>
        <begin position="55"/>
        <end position="73"/>
    </location>
</feature>